<dbReference type="PROSITE" id="PS50893">
    <property type="entry name" value="ABC_TRANSPORTER_2"/>
    <property type="match status" value="1"/>
</dbReference>
<dbReference type="GO" id="GO:0005524">
    <property type="term" value="F:ATP binding"/>
    <property type="evidence" value="ECO:0007669"/>
    <property type="project" value="UniProtKB-KW"/>
</dbReference>
<evidence type="ECO:0000313" key="12">
    <source>
        <dbReference type="EMBL" id="RMX07720.1"/>
    </source>
</evidence>
<evidence type="ECO:0000259" key="11">
    <source>
        <dbReference type="PROSITE" id="PS50929"/>
    </source>
</evidence>
<keyword evidence="13" id="KW-1185">Reference proteome</keyword>
<feature type="transmembrane region" description="Helical" evidence="9">
    <location>
        <begin position="54"/>
        <end position="78"/>
    </location>
</feature>
<evidence type="ECO:0000256" key="2">
    <source>
        <dbReference type="ARBA" id="ARBA00022448"/>
    </source>
</evidence>
<dbReference type="Gene3D" id="3.40.50.300">
    <property type="entry name" value="P-loop containing nucleotide triphosphate hydrolases"/>
    <property type="match status" value="1"/>
</dbReference>
<dbReference type="InterPro" id="IPR017871">
    <property type="entry name" value="ABC_transporter-like_CS"/>
</dbReference>
<dbReference type="PROSITE" id="PS50929">
    <property type="entry name" value="ABC_TM1F"/>
    <property type="match status" value="1"/>
</dbReference>
<dbReference type="InterPro" id="IPR003439">
    <property type="entry name" value="ABC_transporter-like_ATP-bd"/>
</dbReference>
<proteinExistence type="predicted"/>
<feature type="transmembrane region" description="Helical" evidence="9">
    <location>
        <begin position="273"/>
        <end position="297"/>
    </location>
</feature>
<feature type="transmembrane region" description="Helical" evidence="9">
    <location>
        <begin position="156"/>
        <end position="176"/>
    </location>
</feature>
<dbReference type="EMBL" id="RDQO01000001">
    <property type="protein sequence ID" value="RMX07720.1"/>
    <property type="molecule type" value="Genomic_DNA"/>
</dbReference>
<dbReference type="FunFam" id="3.40.50.300:FF:000854">
    <property type="entry name" value="Multidrug ABC transporter ATP-binding protein"/>
    <property type="match status" value="1"/>
</dbReference>
<dbReference type="RefSeq" id="WP_122225841.1">
    <property type="nucleotide sequence ID" value="NZ_RDQO01000001.1"/>
</dbReference>
<evidence type="ECO:0000256" key="4">
    <source>
        <dbReference type="ARBA" id="ARBA00022692"/>
    </source>
</evidence>
<dbReference type="PROSITE" id="PS00211">
    <property type="entry name" value="ABC_TRANSPORTER_1"/>
    <property type="match status" value="1"/>
</dbReference>
<dbReference type="GO" id="GO:0015421">
    <property type="term" value="F:ABC-type oligopeptide transporter activity"/>
    <property type="evidence" value="ECO:0007669"/>
    <property type="project" value="TreeGrafter"/>
</dbReference>
<dbReference type="Proteomes" id="UP000278006">
    <property type="component" value="Unassembled WGS sequence"/>
</dbReference>
<protein>
    <submittedName>
        <fullName evidence="12">ABC transporter ATP-binding protein</fullName>
    </submittedName>
</protein>
<dbReference type="Pfam" id="PF00005">
    <property type="entry name" value="ABC_tran"/>
    <property type="match status" value="1"/>
</dbReference>
<dbReference type="GO" id="GO:0016887">
    <property type="term" value="F:ATP hydrolysis activity"/>
    <property type="evidence" value="ECO:0007669"/>
    <property type="project" value="InterPro"/>
</dbReference>
<keyword evidence="7 9" id="KW-1133">Transmembrane helix</keyword>
<dbReference type="InterPro" id="IPR003593">
    <property type="entry name" value="AAA+_ATPase"/>
</dbReference>
<comment type="caution">
    <text evidence="12">The sequence shown here is derived from an EMBL/GenBank/DDBJ whole genome shotgun (WGS) entry which is preliminary data.</text>
</comment>
<reference evidence="12 13" key="1">
    <citation type="submission" date="2018-10" db="EMBL/GenBank/DDBJ databases">
        <title>Draft genome of Cortibacter populi DSM10536.</title>
        <authorList>
            <person name="Bernier A.-M."/>
            <person name="Bernard K."/>
        </authorList>
    </citation>
    <scope>NUCLEOTIDE SEQUENCE [LARGE SCALE GENOMIC DNA]</scope>
    <source>
        <strain evidence="12 13">DSM 105136</strain>
    </source>
</reference>
<evidence type="ECO:0000313" key="13">
    <source>
        <dbReference type="Proteomes" id="UP000278006"/>
    </source>
</evidence>
<organism evidence="12 13">
    <name type="scientific">Corticibacter populi</name>
    <dbReference type="NCBI Taxonomy" id="1550736"/>
    <lineage>
        <taxon>Bacteria</taxon>
        <taxon>Pseudomonadati</taxon>
        <taxon>Pseudomonadota</taxon>
        <taxon>Betaproteobacteria</taxon>
        <taxon>Burkholderiales</taxon>
        <taxon>Comamonadaceae</taxon>
        <taxon>Corticibacter</taxon>
    </lineage>
</organism>
<dbReference type="PANTHER" id="PTHR43394">
    <property type="entry name" value="ATP-DEPENDENT PERMEASE MDL1, MITOCHONDRIAL"/>
    <property type="match status" value="1"/>
</dbReference>
<dbReference type="Gene3D" id="1.20.1560.10">
    <property type="entry name" value="ABC transporter type 1, transmembrane domain"/>
    <property type="match status" value="1"/>
</dbReference>
<feature type="transmembrane region" description="Helical" evidence="9">
    <location>
        <begin position="127"/>
        <end position="150"/>
    </location>
</feature>
<dbReference type="Pfam" id="PF00664">
    <property type="entry name" value="ABC_membrane"/>
    <property type="match status" value="1"/>
</dbReference>
<dbReference type="GO" id="GO:0005886">
    <property type="term" value="C:plasma membrane"/>
    <property type="evidence" value="ECO:0007669"/>
    <property type="project" value="UniProtKB-SubCell"/>
</dbReference>
<name>A0A3M6QXG6_9BURK</name>
<evidence type="ECO:0000256" key="9">
    <source>
        <dbReference type="SAM" id="Phobius"/>
    </source>
</evidence>
<keyword evidence="3" id="KW-1003">Cell membrane</keyword>
<feature type="domain" description="ABC transporter" evidence="10">
    <location>
        <begin position="332"/>
        <end position="567"/>
    </location>
</feature>
<evidence type="ECO:0000259" key="10">
    <source>
        <dbReference type="PROSITE" id="PS50893"/>
    </source>
</evidence>
<dbReference type="OrthoDB" id="9806127at2"/>
<keyword evidence="5" id="KW-0547">Nucleotide-binding</keyword>
<dbReference type="AlphaFoldDB" id="A0A3M6QXG6"/>
<dbReference type="InterPro" id="IPR011527">
    <property type="entry name" value="ABC1_TM_dom"/>
</dbReference>
<dbReference type="InterPro" id="IPR036640">
    <property type="entry name" value="ABC1_TM_sf"/>
</dbReference>
<evidence type="ECO:0000256" key="5">
    <source>
        <dbReference type="ARBA" id="ARBA00022741"/>
    </source>
</evidence>
<evidence type="ECO:0000256" key="7">
    <source>
        <dbReference type="ARBA" id="ARBA00022989"/>
    </source>
</evidence>
<feature type="transmembrane region" description="Helical" evidence="9">
    <location>
        <begin position="237"/>
        <end position="261"/>
    </location>
</feature>
<keyword evidence="6 12" id="KW-0067">ATP-binding</keyword>
<comment type="subcellular location">
    <subcellularLocation>
        <location evidence="1">Cell membrane</location>
        <topology evidence="1">Multi-pass membrane protein</topology>
    </subcellularLocation>
</comment>
<evidence type="ECO:0000256" key="3">
    <source>
        <dbReference type="ARBA" id="ARBA00022475"/>
    </source>
</evidence>
<dbReference type="PANTHER" id="PTHR43394:SF1">
    <property type="entry name" value="ATP-BINDING CASSETTE SUB-FAMILY B MEMBER 10, MITOCHONDRIAL"/>
    <property type="match status" value="1"/>
</dbReference>
<dbReference type="SUPFAM" id="SSF90123">
    <property type="entry name" value="ABC transporter transmembrane region"/>
    <property type="match status" value="1"/>
</dbReference>
<evidence type="ECO:0000256" key="1">
    <source>
        <dbReference type="ARBA" id="ARBA00004651"/>
    </source>
</evidence>
<keyword evidence="2" id="KW-0813">Transport</keyword>
<evidence type="ECO:0000256" key="8">
    <source>
        <dbReference type="ARBA" id="ARBA00023136"/>
    </source>
</evidence>
<dbReference type="SMART" id="SM00382">
    <property type="entry name" value="AAA"/>
    <property type="match status" value="1"/>
</dbReference>
<feature type="domain" description="ABC transmembrane type-1" evidence="11">
    <location>
        <begin position="18"/>
        <end position="287"/>
    </location>
</feature>
<gene>
    <name evidence="12" type="ORF">D8I35_00855</name>
</gene>
<keyword evidence="8 9" id="KW-0472">Membrane</keyword>
<keyword evidence="4 9" id="KW-0812">Transmembrane</keyword>
<accession>A0A3M6QXG6</accession>
<dbReference type="CDD" id="cd18548">
    <property type="entry name" value="ABC_6TM_Tm287_like"/>
    <property type="match status" value="1"/>
</dbReference>
<dbReference type="InterPro" id="IPR039421">
    <property type="entry name" value="Type_1_exporter"/>
</dbReference>
<sequence length="583" mass="62635">MLPTLLRRFLRPYSALLLAVGLLQLLQSLASLYLPKLNADIIDRGVLTGDTGHIVTTGAVMLGVSLLQIAAAIAAVWFGAKVAMRLGRDLRAAVFAQVAQFSEREVQQFGAPSLLTRSTNDVQQVQMLVLMVCSMAFTSLFLAVGGVAMALSLDVALSRVMVLAVPVLLVVLGLIISRMLPLFERMQGQTDDLNRVLREQLSGIRVIRAFVTEDVETQRFAQANTAITETALGVGRLFALMFPVSMLILNLTSVAVVWFGASRIEAGMEVGALIAFLSYLVQLLMAILISTMLAFIAPRAAVSARRIGEVLNTSPSVRLDGTATTVPTPGLLEFCDVDFSYPGAERPVLQNIRFTAAPGTTTAIVGATGSGKTTLVNLAARLFDATAGSVRIGGVDVRTLHEDTLYAQLALVPQRPYLFSGTVASNLRYGDPQASDAQLWQALEIAQARDFVAQLPQGLQAPIAQGGTNVSGGQRQRLSIARAVVRRPRIYLFDDSFSALDTATDARLRQALASHSDGATRIVVAQRIASITSADQILLLEDGRISARGTHEELLHDCPAYAEIARSQMEQTPTENTPQEGRP</sequence>
<dbReference type="SUPFAM" id="SSF52540">
    <property type="entry name" value="P-loop containing nucleoside triphosphate hydrolases"/>
    <property type="match status" value="1"/>
</dbReference>
<evidence type="ECO:0000256" key="6">
    <source>
        <dbReference type="ARBA" id="ARBA00022840"/>
    </source>
</evidence>
<dbReference type="InterPro" id="IPR027417">
    <property type="entry name" value="P-loop_NTPase"/>
</dbReference>